<dbReference type="Proteomes" id="UP000032266">
    <property type="component" value="Chromosome"/>
</dbReference>
<gene>
    <name evidence="1" type="ORF">YC6258_03976</name>
</gene>
<name>A0A0C5VMQ7_9GAMM</name>
<reference evidence="1 2" key="1">
    <citation type="submission" date="2014-01" db="EMBL/GenBank/DDBJ databases">
        <title>Full genme sequencing of cellulolytic bacterium Gynuella sunshinyii YC6258T gen. nov., sp. nov.</title>
        <authorList>
            <person name="Khan H."/>
            <person name="Chung E.J."/>
            <person name="Chung Y.R."/>
        </authorList>
    </citation>
    <scope>NUCLEOTIDE SEQUENCE [LARGE SCALE GENOMIC DNA]</scope>
    <source>
        <strain evidence="1 2">YC6258</strain>
    </source>
</reference>
<dbReference type="STRING" id="1445510.YC6258_03976"/>
<dbReference type="EMBL" id="CP007142">
    <property type="protein sequence ID" value="AJQ96012.1"/>
    <property type="molecule type" value="Genomic_DNA"/>
</dbReference>
<keyword evidence="2" id="KW-1185">Reference proteome</keyword>
<evidence type="ECO:0000313" key="2">
    <source>
        <dbReference type="Proteomes" id="UP000032266"/>
    </source>
</evidence>
<dbReference type="HOGENOM" id="CLU_3328495_0_0_6"/>
<protein>
    <submittedName>
        <fullName evidence="1">Uncharacterized protein</fullName>
    </submittedName>
</protein>
<organism evidence="1 2">
    <name type="scientific">Gynuella sunshinyii YC6258</name>
    <dbReference type="NCBI Taxonomy" id="1445510"/>
    <lineage>
        <taxon>Bacteria</taxon>
        <taxon>Pseudomonadati</taxon>
        <taxon>Pseudomonadota</taxon>
        <taxon>Gammaproteobacteria</taxon>
        <taxon>Oceanospirillales</taxon>
        <taxon>Saccharospirillaceae</taxon>
        <taxon>Gynuella</taxon>
    </lineage>
</organism>
<evidence type="ECO:0000313" key="1">
    <source>
        <dbReference type="EMBL" id="AJQ96012.1"/>
    </source>
</evidence>
<dbReference type="KEGG" id="gsn:YC6258_03976"/>
<dbReference type="AlphaFoldDB" id="A0A0C5VMQ7"/>
<sequence length="38" mass="4250">MLLTIEQVIVLRIVIIFSGSKYIVPVELADATKTLFSQ</sequence>
<proteinExistence type="predicted"/>
<accession>A0A0C5VMQ7</accession>